<evidence type="ECO:0000256" key="1">
    <source>
        <dbReference type="SAM" id="Coils"/>
    </source>
</evidence>
<name>A0A3M7RKX0_BRAPC</name>
<evidence type="ECO:0000313" key="3">
    <source>
        <dbReference type="Proteomes" id="UP000276133"/>
    </source>
</evidence>
<dbReference type="GO" id="GO:0005813">
    <property type="term" value="C:centrosome"/>
    <property type="evidence" value="ECO:0007669"/>
    <property type="project" value="InterPro"/>
</dbReference>
<dbReference type="PANTHER" id="PTHR34343:SF1">
    <property type="entry name" value="SEROLOGICALLY DEFINED COLON CANCER ANTIGEN 8"/>
    <property type="match status" value="1"/>
</dbReference>
<feature type="non-terminal residue" evidence="2">
    <location>
        <position position="1"/>
    </location>
</feature>
<dbReference type="OrthoDB" id="10252347at2759"/>
<gene>
    <name evidence="2" type="ORF">BpHYR1_016265</name>
</gene>
<keyword evidence="1" id="KW-0175">Coiled coil</keyword>
<protein>
    <submittedName>
        <fullName evidence="2">Serologically defined colon cancer antigen 8</fullName>
    </submittedName>
</protein>
<feature type="coiled-coil region" evidence="1">
    <location>
        <begin position="204"/>
        <end position="238"/>
    </location>
</feature>
<dbReference type="GO" id="GO:0001764">
    <property type="term" value="P:neuron migration"/>
    <property type="evidence" value="ECO:0007669"/>
    <property type="project" value="TreeGrafter"/>
</dbReference>
<dbReference type="PANTHER" id="PTHR34343">
    <property type="entry name" value="SEROLOGICALLY DEFINED COLON CANCER ANTIGEN 8"/>
    <property type="match status" value="1"/>
</dbReference>
<organism evidence="2 3">
    <name type="scientific">Brachionus plicatilis</name>
    <name type="common">Marine rotifer</name>
    <name type="synonym">Brachionus muelleri</name>
    <dbReference type="NCBI Taxonomy" id="10195"/>
    <lineage>
        <taxon>Eukaryota</taxon>
        <taxon>Metazoa</taxon>
        <taxon>Spiralia</taxon>
        <taxon>Gnathifera</taxon>
        <taxon>Rotifera</taxon>
        <taxon>Eurotatoria</taxon>
        <taxon>Monogononta</taxon>
        <taxon>Pseudotrocha</taxon>
        <taxon>Ploima</taxon>
        <taxon>Brachionidae</taxon>
        <taxon>Brachionus</taxon>
    </lineage>
</organism>
<dbReference type="GO" id="GO:0005814">
    <property type="term" value="C:centriole"/>
    <property type="evidence" value="ECO:0007669"/>
    <property type="project" value="TreeGrafter"/>
</dbReference>
<reference evidence="2 3" key="1">
    <citation type="journal article" date="2018" name="Sci. Rep.">
        <title>Genomic signatures of local adaptation to the degree of environmental predictability in rotifers.</title>
        <authorList>
            <person name="Franch-Gras L."/>
            <person name="Hahn C."/>
            <person name="Garcia-Roger E.M."/>
            <person name="Carmona M.J."/>
            <person name="Serra M."/>
            <person name="Gomez A."/>
        </authorList>
    </citation>
    <scope>NUCLEOTIDE SEQUENCE [LARGE SCALE GENOMIC DNA]</scope>
    <source>
        <strain evidence="2">HYR1</strain>
    </source>
</reference>
<accession>A0A3M7RKX0</accession>
<dbReference type="GO" id="GO:0035148">
    <property type="term" value="P:tube formation"/>
    <property type="evidence" value="ECO:0007669"/>
    <property type="project" value="TreeGrafter"/>
</dbReference>
<dbReference type="Pfam" id="PF15964">
    <property type="entry name" value="CCCAP"/>
    <property type="match status" value="1"/>
</dbReference>
<feature type="coiled-coil region" evidence="1">
    <location>
        <begin position="2"/>
        <end position="178"/>
    </location>
</feature>
<comment type="caution">
    <text evidence="2">The sequence shown here is derived from an EMBL/GenBank/DDBJ whole genome shotgun (WGS) entry which is preliminary data.</text>
</comment>
<evidence type="ECO:0000313" key="2">
    <source>
        <dbReference type="EMBL" id="RNA23948.1"/>
    </source>
</evidence>
<dbReference type="EMBL" id="REGN01003193">
    <property type="protein sequence ID" value="RNA23948.1"/>
    <property type="molecule type" value="Genomic_DNA"/>
</dbReference>
<dbReference type="GO" id="GO:0007098">
    <property type="term" value="P:centrosome cycle"/>
    <property type="evidence" value="ECO:0007669"/>
    <property type="project" value="InterPro"/>
</dbReference>
<dbReference type="GO" id="GO:0030010">
    <property type="term" value="P:establishment of cell polarity"/>
    <property type="evidence" value="ECO:0007669"/>
    <property type="project" value="TreeGrafter"/>
</dbReference>
<keyword evidence="3" id="KW-1185">Reference proteome</keyword>
<sequence length="451" mass="53448">EIEQLNKSKAYLKQRCEDFEIKENDLLSQVKRYVDLVKHMELEKNQALSERELFKEDKLNTDKKFASILKEYDDRLLKEKEIIVENVEKQIKELTDQNQNLEERVFKQENFIDRLTRDKMSLLNEVESYKQKCNSIDVDTHQMAEKMRNKYMDVLRERDNLMNENKRVRHDYEQFVQQNDQDKFCLRNELNSTRNRLLEVEKDLISSKDQSIQLTEQITKLEAEIVSLKHSKNSVENSRDANLKKMTQKYEERESQLVMAIEALQARYCITVKELEELVESQKKLINNLRSELKTCNEHLELLAIKYKNDVESLSNQNSELNIRLSKYGTRATEFEEQNTKHNELHERMKERLKDLSAKCQTQHEELEKCKANDTLMKTTNLQLMQEVNALKDQLKLLTIPTRNMSGPKRYSQADHSYNSLNNMINTTSRIDVGTLNTVRSAIENSIYSMK</sequence>
<dbReference type="STRING" id="10195.A0A3M7RKX0"/>
<dbReference type="InterPro" id="IPR031887">
    <property type="entry name" value="SDCCAG8"/>
</dbReference>
<feature type="coiled-coil region" evidence="1">
    <location>
        <begin position="272"/>
        <end position="373"/>
    </location>
</feature>
<dbReference type="AlphaFoldDB" id="A0A3M7RKX0"/>
<dbReference type="Proteomes" id="UP000276133">
    <property type="component" value="Unassembled WGS sequence"/>
</dbReference>
<proteinExistence type="predicted"/>